<dbReference type="AlphaFoldDB" id="A0A5N6KZM4"/>
<proteinExistence type="predicted"/>
<protein>
    <submittedName>
        <fullName evidence="2">Uncharacterized protein</fullName>
    </submittedName>
</protein>
<feature type="region of interest" description="Disordered" evidence="1">
    <location>
        <begin position="306"/>
        <end position="325"/>
    </location>
</feature>
<feature type="region of interest" description="Disordered" evidence="1">
    <location>
        <begin position="40"/>
        <end position="65"/>
    </location>
</feature>
<gene>
    <name evidence="2" type="ORF">FH972_024960</name>
</gene>
<sequence>MVTIWQCIESAEEHCAISIPPNPGLASRTHQPTQPLTMDEVQTTQNTTHPPQRKNSDLKHPTQPSTTPLLQPLLTLLAALSATLHYLANLQWTHHPQPRATCLFCTLPSRDTPREKLLYASHGVYAIHNRVSAGRRAHYLIFPAAHVRDIEGLASAADLQLLDAMHAAKQSLLATYHPEIGAGASAAAGDGRAGAARPGSVREQRVSVHSGYHRGRRRMATWCPAWVRRALGTLGGWVGVRGELWWPDIAVSAKPFCVVVAAAGADPYESTQIEAFCSVAEAALVPMQRIHTVDVAAPVSRRRQAIGASSSAAPPTVDQVPIVEP</sequence>
<evidence type="ECO:0000313" key="2">
    <source>
        <dbReference type="EMBL" id="KAB8416441.1"/>
    </source>
</evidence>
<dbReference type="InterPro" id="IPR036265">
    <property type="entry name" value="HIT-like_sf"/>
</dbReference>
<comment type="caution">
    <text evidence="2">The sequence shown here is derived from an EMBL/GenBank/DDBJ whole genome shotgun (WGS) entry which is preliminary data.</text>
</comment>
<reference evidence="2 3" key="1">
    <citation type="submission" date="2019-06" db="EMBL/GenBank/DDBJ databases">
        <title>A chromosomal-level reference genome of Carpinus fangiana (Coryloideae, Betulaceae).</title>
        <authorList>
            <person name="Yang X."/>
            <person name="Wang Z."/>
            <person name="Zhang L."/>
            <person name="Hao G."/>
            <person name="Liu J."/>
            <person name="Yang Y."/>
        </authorList>
    </citation>
    <scope>NUCLEOTIDE SEQUENCE [LARGE SCALE GENOMIC DNA]</scope>
    <source>
        <strain evidence="2">Cfa_2016G</strain>
        <tissue evidence="2">Leaf</tissue>
    </source>
</reference>
<keyword evidence="3" id="KW-1185">Reference proteome</keyword>
<feature type="compositionally biased region" description="Polar residues" evidence="1">
    <location>
        <begin position="40"/>
        <end position="50"/>
    </location>
</feature>
<dbReference type="SUPFAM" id="SSF54197">
    <property type="entry name" value="HIT-like"/>
    <property type="match status" value="1"/>
</dbReference>
<dbReference type="Proteomes" id="UP000327013">
    <property type="component" value="Unassembled WGS sequence"/>
</dbReference>
<dbReference type="Gene3D" id="3.30.428.10">
    <property type="entry name" value="HIT-like"/>
    <property type="match status" value="1"/>
</dbReference>
<organism evidence="2 3">
    <name type="scientific">Carpinus fangiana</name>
    <dbReference type="NCBI Taxonomy" id="176857"/>
    <lineage>
        <taxon>Eukaryota</taxon>
        <taxon>Viridiplantae</taxon>
        <taxon>Streptophyta</taxon>
        <taxon>Embryophyta</taxon>
        <taxon>Tracheophyta</taxon>
        <taxon>Spermatophyta</taxon>
        <taxon>Magnoliopsida</taxon>
        <taxon>eudicotyledons</taxon>
        <taxon>Gunneridae</taxon>
        <taxon>Pentapetalae</taxon>
        <taxon>rosids</taxon>
        <taxon>fabids</taxon>
        <taxon>Fagales</taxon>
        <taxon>Betulaceae</taxon>
        <taxon>Carpinus</taxon>
    </lineage>
</organism>
<evidence type="ECO:0000256" key="1">
    <source>
        <dbReference type="SAM" id="MobiDB-lite"/>
    </source>
</evidence>
<dbReference type="EMBL" id="VIBQ01000031">
    <property type="protein sequence ID" value="KAB8416441.1"/>
    <property type="molecule type" value="Genomic_DNA"/>
</dbReference>
<accession>A0A5N6KZM4</accession>
<dbReference type="OrthoDB" id="5133390at2759"/>
<evidence type="ECO:0000313" key="3">
    <source>
        <dbReference type="Proteomes" id="UP000327013"/>
    </source>
</evidence>
<name>A0A5N6KZM4_9ROSI</name>